<dbReference type="EMBL" id="JBHUGZ010000019">
    <property type="protein sequence ID" value="MFD1986557.1"/>
    <property type="molecule type" value="Genomic_DNA"/>
</dbReference>
<protein>
    <recommendedName>
        <fullName evidence="3">Lipoprotein</fullName>
    </recommendedName>
</protein>
<gene>
    <name evidence="1" type="ORF">ACFSOZ_29390</name>
</gene>
<evidence type="ECO:0000313" key="2">
    <source>
        <dbReference type="Proteomes" id="UP001597405"/>
    </source>
</evidence>
<organism evidence="1 2">
    <name type="scientific">Mesorhizobium newzealandense</name>
    <dbReference type="NCBI Taxonomy" id="1300302"/>
    <lineage>
        <taxon>Bacteria</taxon>
        <taxon>Pseudomonadati</taxon>
        <taxon>Pseudomonadota</taxon>
        <taxon>Alphaproteobacteria</taxon>
        <taxon>Hyphomicrobiales</taxon>
        <taxon>Phyllobacteriaceae</taxon>
        <taxon>Mesorhizobium</taxon>
    </lineage>
</organism>
<name>A0ABW4UK38_9HYPH</name>
<evidence type="ECO:0000313" key="1">
    <source>
        <dbReference type="EMBL" id="MFD1986557.1"/>
    </source>
</evidence>
<sequence>MNRFGALLLGAALLSGCNDVTEGQWKTATTVFHGSPALKKQVIADCIVRVGSGPLDKKKAAAALMNVSVNRFPSAFCNRFMNAWASGRPTYQDFRNINSDTADNSRFMRILQGG</sequence>
<dbReference type="Proteomes" id="UP001597405">
    <property type="component" value="Unassembled WGS sequence"/>
</dbReference>
<dbReference type="RefSeq" id="WP_379103834.1">
    <property type="nucleotide sequence ID" value="NZ_JBHUGZ010000019.1"/>
</dbReference>
<keyword evidence="2" id="KW-1185">Reference proteome</keyword>
<evidence type="ECO:0008006" key="3">
    <source>
        <dbReference type="Google" id="ProtNLM"/>
    </source>
</evidence>
<proteinExistence type="predicted"/>
<reference evidence="2" key="1">
    <citation type="journal article" date="2019" name="Int. J. Syst. Evol. Microbiol.">
        <title>The Global Catalogue of Microorganisms (GCM) 10K type strain sequencing project: providing services to taxonomists for standard genome sequencing and annotation.</title>
        <authorList>
            <consortium name="The Broad Institute Genomics Platform"/>
            <consortium name="The Broad Institute Genome Sequencing Center for Infectious Disease"/>
            <person name="Wu L."/>
            <person name="Ma J."/>
        </authorList>
    </citation>
    <scope>NUCLEOTIDE SEQUENCE [LARGE SCALE GENOMIC DNA]</scope>
    <source>
        <strain evidence="2">CGMCC 1.16225</strain>
    </source>
</reference>
<comment type="caution">
    <text evidence="1">The sequence shown here is derived from an EMBL/GenBank/DDBJ whole genome shotgun (WGS) entry which is preliminary data.</text>
</comment>
<accession>A0ABW4UK38</accession>
<dbReference type="PROSITE" id="PS51257">
    <property type="entry name" value="PROKAR_LIPOPROTEIN"/>
    <property type="match status" value="1"/>
</dbReference>